<dbReference type="eggNOG" id="ENOG5030WPI">
    <property type="taxonomic scope" value="Bacteria"/>
</dbReference>
<dbReference type="Proteomes" id="UP000005546">
    <property type="component" value="Unassembled WGS sequence"/>
</dbReference>
<dbReference type="InterPro" id="IPR045944">
    <property type="entry name" value="DUF6364"/>
</dbReference>
<dbReference type="EMBL" id="AFBR01000036">
    <property type="protein sequence ID" value="EGG54733.1"/>
    <property type="molecule type" value="Genomic_DNA"/>
</dbReference>
<keyword evidence="2" id="KW-1185">Reference proteome</keyword>
<organism evidence="1 2">
    <name type="scientific">Paraprevotella xylaniphila YIT 11841</name>
    <dbReference type="NCBI Taxonomy" id="762982"/>
    <lineage>
        <taxon>Bacteria</taxon>
        <taxon>Pseudomonadati</taxon>
        <taxon>Bacteroidota</taxon>
        <taxon>Bacteroidia</taxon>
        <taxon>Bacteroidales</taxon>
        <taxon>Prevotellaceae</taxon>
        <taxon>Paraprevotella</taxon>
    </lineage>
</organism>
<dbReference type="HOGENOM" id="CLU_168243_3_1_10"/>
<reference evidence="1 2" key="1">
    <citation type="submission" date="2011-02" db="EMBL/GenBank/DDBJ databases">
        <authorList>
            <person name="Weinstock G."/>
            <person name="Sodergren E."/>
            <person name="Clifton S."/>
            <person name="Fulton L."/>
            <person name="Fulton B."/>
            <person name="Courtney L."/>
            <person name="Fronick C."/>
            <person name="Harrison M."/>
            <person name="Strong C."/>
            <person name="Farmer C."/>
            <person name="Delahaunty K."/>
            <person name="Markovic C."/>
            <person name="Hall O."/>
            <person name="Minx P."/>
            <person name="Tomlinson C."/>
            <person name="Mitreva M."/>
            <person name="Hou S."/>
            <person name="Chen J."/>
            <person name="Wollam A."/>
            <person name="Pepin K.H."/>
            <person name="Johnson M."/>
            <person name="Bhonagiri V."/>
            <person name="Zhang X."/>
            <person name="Suruliraj S."/>
            <person name="Warren W."/>
            <person name="Chinwalla A."/>
            <person name="Mardis E.R."/>
            <person name="Wilson R.K."/>
        </authorList>
    </citation>
    <scope>NUCLEOTIDE SEQUENCE [LARGE SCALE GENOMIC DNA]</scope>
    <source>
        <strain evidence="1 2">YIT 11841</strain>
    </source>
</reference>
<dbReference type="STRING" id="762982.HMPREF9442_01526"/>
<evidence type="ECO:0000313" key="2">
    <source>
        <dbReference type="Proteomes" id="UP000005546"/>
    </source>
</evidence>
<dbReference type="AlphaFoldDB" id="F3QTK8"/>
<comment type="caution">
    <text evidence="1">The sequence shown here is derived from an EMBL/GenBank/DDBJ whole genome shotgun (WGS) entry which is preliminary data.</text>
</comment>
<protein>
    <submittedName>
        <fullName evidence="1">Conserved domain protein</fullName>
    </submittedName>
</protein>
<evidence type="ECO:0000313" key="1">
    <source>
        <dbReference type="EMBL" id="EGG54733.1"/>
    </source>
</evidence>
<name>F3QTK8_9BACT</name>
<gene>
    <name evidence="1" type="ORF">HMPREF9442_01526</name>
</gene>
<sequence length="87" mass="10085">MQKAIIMNTLQIDSVLLDEALKMAKQKNIDLSQMVESFIRNFVERSAKPQGKSKITPYVSRLGIDLDLPADFDEREAYRKYLEEKYG</sequence>
<accession>F3QTK8</accession>
<proteinExistence type="predicted"/>
<dbReference type="Pfam" id="PF19891">
    <property type="entry name" value="DUF6364"/>
    <property type="match status" value="1"/>
</dbReference>